<evidence type="ECO:0000256" key="1">
    <source>
        <dbReference type="ARBA" id="ARBA00004141"/>
    </source>
</evidence>
<evidence type="ECO:0000256" key="7">
    <source>
        <dbReference type="ARBA" id="ARBA00023224"/>
    </source>
</evidence>
<evidence type="ECO:0000259" key="9">
    <source>
        <dbReference type="PROSITE" id="PS50262"/>
    </source>
</evidence>
<keyword evidence="6 10" id="KW-0675">Receptor</keyword>
<feature type="transmembrane region" description="Helical" evidence="8">
    <location>
        <begin position="269"/>
        <end position="292"/>
    </location>
</feature>
<keyword evidence="11" id="KW-1185">Reference proteome</keyword>
<comment type="subcellular location">
    <subcellularLocation>
        <location evidence="1">Membrane</location>
        <topology evidence="1">Multi-pass membrane protein</topology>
    </subcellularLocation>
</comment>
<dbReference type="Gene3D" id="1.20.1070.10">
    <property type="entry name" value="Rhodopsin 7-helix transmembrane proteins"/>
    <property type="match status" value="1"/>
</dbReference>
<sequence>MNESLELFSTQAPKDTVPYLKDEYFMVMTGLSYIWPFIFLCGFVSNPINIAVFLKTGANDNVTILLIALACSDLTFLTLISPYVGGFMHFALVRGRPWTFDPKLLLYTLFWPATTAYDVSCFFAVSLSVTRCACVAMPLKFKLVFTKSRTIKWALFVVVLAVLLRLPVLLIYRIAWRTDPVTNVSTMYTAIWKRDQMMRINDILNRNVVMYLAYITMVACVLVLSAKLYQASKIRQSCTVKGTQPSEQTPGKPAAQGLSARDLQVVKSVVLVCSIFIFAQLPFMVYSTVRLINPEFDENKQFAYLSYIMNHLSLTCYYTSASMNIFVYYNFNSRFRSVLLSQLCGKTTQK</sequence>
<dbReference type="PANTHER" id="PTHR24243">
    <property type="entry name" value="G-PROTEIN COUPLED RECEPTOR"/>
    <property type="match status" value="1"/>
</dbReference>
<dbReference type="InterPro" id="IPR017452">
    <property type="entry name" value="GPCR_Rhodpsn_7TM"/>
</dbReference>
<feature type="transmembrane region" description="Helical" evidence="8">
    <location>
        <begin position="312"/>
        <end position="331"/>
    </location>
</feature>
<feature type="transmembrane region" description="Helical" evidence="8">
    <location>
        <begin position="33"/>
        <end position="54"/>
    </location>
</feature>
<organism evidence="10 11">
    <name type="scientific">Elysia marginata</name>
    <dbReference type="NCBI Taxonomy" id="1093978"/>
    <lineage>
        <taxon>Eukaryota</taxon>
        <taxon>Metazoa</taxon>
        <taxon>Spiralia</taxon>
        <taxon>Lophotrochozoa</taxon>
        <taxon>Mollusca</taxon>
        <taxon>Gastropoda</taxon>
        <taxon>Heterobranchia</taxon>
        <taxon>Euthyneura</taxon>
        <taxon>Panpulmonata</taxon>
        <taxon>Sacoglossa</taxon>
        <taxon>Placobranchoidea</taxon>
        <taxon>Plakobranchidae</taxon>
        <taxon>Elysia</taxon>
    </lineage>
</organism>
<dbReference type="PROSITE" id="PS50262">
    <property type="entry name" value="G_PROTEIN_RECEP_F1_2"/>
    <property type="match status" value="1"/>
</dbReference>
<dbReference type="GO" id="GO:0004930">
    <property type="term" value="F:G protein-coupled receptor activity"/>
    <property type="evidence" value="ECO:0007669"/>
    <property type="project" value="UniProtKB-KW"/>
</dbReference>
<name>A0AAV4IDJ5_9GAST</name>
<proteinExistence type="predicted"/>
<keyword evidence="2 8" id="KW-0812">Transmembrane</keyword>
<evidence type="ECO:0000256" key="8">
    <source>
        <dbReference type="SAM" id="Phobius"/>
    </source>
</evidence>
<keyword evidence="7" id="KW-0807">Transducer</keyword>
<feature type="transmembrane region" description="Helical" evidence="8">
    <location>
        <begin position="208"/>
        <end position="226"/>
    </location>
</feature>
<dbReference type="EMBL" id="BMAT01013225">
    <property type="protein sequence ID" value="GFS07786.1"/>
    <property type="molecule type" value="Genomic_DNA"/>
</dbReference>
<keyword evidence="3 8" id="KW-1133">Transmembrane helix</keyword>
<dbReference type="GO" id="GO:0005886">
    <property type="term" value="C:plasma membrane"/>
    <property type="evidence" value="ECO:0007669"/>
    <property type="project" value="TreeGrafter"/>
</dbReference>
<feature type="transmembrane region" description="Helical" evidence="8">
    <location>
        <begin position="150"/>
        <end position="175"/>
    </location>
</feature>
<evidence type="ECO:0000256" key="3">
    <source>
        <dbReference type="ARBA" id="ARBA00022989"/>
    </source>
</evidence>
<reference evidence="10 11" key="1">
    <citation type="journal article" date="2021" name="Elife">
        <title>Chloroplast acquisition without the gene transfer in kleptoplastic sea slugs, Plakobranchus ocellatus.</title>
        <authorList>
            <person name="Maeda T."/>
            <person name="Takahashi S."/>
            <person name="Yoshida T."/>
            <person name="Shimamura S."/>
            <person name="Takaki Y."/>
            <person name="Nagai Y."/>
            <person name="Toyoda A."/>
            <person name="Suzuki Y."/>
            <person name="Arimoto A."/>
            <person name="Ishii H."/>
            <person name="Satoh N."/>
            <person name="Nishiyama T."/>
            <person name="Hasebe M."/>
            <person name="Maruyama T."/>
            <person name="Minagawa J."/>
            <person name="Obokata J."/>
            <person name="Shigenobu S."/>
        </authorList>
    </citation>
    <scope>NUCLEOTIDE SEQUENCE [LARGE SCALE GENOMIC DNA]</scope>
</reference>
<protein>
    <submittedName>
        <fullName evidence="10">Chemosensory receptor A</fullName>
    </submittedName>
</protein>
<dbReference type="SUPFAM" id="SSF81321">
    <property type="entry name" value="Family A G protein-coupled receptor-like"/>
    <property type="match status" value="1"/>
</dbReference>
<evidence type="ECO:0000256" key="2">
    <source>
        <dbReference type="ARBA" id="ARBA00022692"/>
    </source>
</evidence>
<gene>
    <name evidence="10" type="ORF">ElyMa_006577100</name>
</gene>
<feature type="domain" description="G-protein coupled receptors family 1 profile" evidence="9">
    <location>
        <begin position="45"/>
        <end position="328"/>
    </location>
</feature>
<dbReference type="AlphaFoldDB" id="A0AAV4IDJ5"/>
<evidence type="ECO:0000313" key="10">
    <source>
        <dbReference type="EMBL" id="GFS07786.1"/>
    </source>
</evidence>
<evidence type="ECO:0000256" key="4">
    <source>
        <dbReference type="ARBA" id="ARBA00023040"/>
    </source>
</evidence>
<dbReference type="PANTHER" id="PTHR24243:SF233">
    <property type="entry name" value="THYROTROPIN-RELEASING HORMONE RECEPTOR"/>
    <property type="match status" value="1"/>
</dbReference>
<dbReference type="InterPro" id="IPR000276">
    <property type="entry name" value="GPCR_Rhodpsn"/>
</dbReference>
<evidence type="ECO:0000256" key="5">
    <source>
        <dbReference type="ARBA" id="ARBA00023136"/>
    </source>
</evidence>
<evidence type="ECO:0000256" key="6">
    <source>
        <dbReference type="ARBA" id="ARBA00023170"/>
    </source>
</evidence>
<feature type="transmembrane region" description="Helical" evidence="8">
    <location>
        <begin position="61"/>
        <end position="84"/>
    </location>
</feature>
<dbReference type="Proteomes" id="UP000762676">
    <property type="component" value="Unassembled WGS sequence"/>
</dbReference>
<accession>A0AAV4IDJ5</accession>
<keyword evidence="4" id="KW-0297">G-protein coupled receptor</keyword>
<comment type="caution">
    <text evidence="10">The sequence shown here is derived from an EMBL/GenBank/DDBJ whole genome shotgun (WGS) entry which is preliminary data.</text>
</comment>
<dbReference type="Pfam" id="PF00001">
    <property type="entry name" value="7tm_1"/>
    <property type="match status" value="1"/>
</dbReference>
<dbReference type="PRINTS" id="PR00237">
    <property type="entry name" value="GPCRRHODOPSN"/>
</dbReference>
<feature type="transmembrane region" description="Helical" evidence="8">
    <location>
        <begin position="104"/>
        <end position="129"/>
    </location>
</feature>
<keyword evidence="5 8" id="KW-0472">Membrane</keyword>
<evidence type="ECO:0000313" key="11">
    <source>
        <dbReference type="Proteomes" id="UP000762676"/>
    </source>
</evidence>